<keyword evidence="4 7" id="KW-0812">Transmembrane</keyword>
<feature type="transmembrane region" description="Helical" evidence="7">
    <location>
        <begin position="253"/>
        <end position="277"/>
    </location>
</feature>
<proteinExistence type="inferred from homology"/>
<dbReference type="InterPro" id="IPR044049">
    <property type="entry name" value="EccD_transm"/>
</dbReference>
<dbReference type="InterPro" id="IPR006707">
    <property type="entry name" value="T7SS_EccD"/>
</dbReference>
<keyword evidence="5 7" id="KW-1133">Transmembrane helix</keyword>
<dbReference type="AlphaFoldDB" id="A0A064CJ83"/>
<evidence type="ECO:0000259" key="8">
    <source>
        <dbReference type="Pfam" id="PF19053"/>
    </source>
</evidence>
<reference evidence="9" key="1">
    <citation type="submission" date="2014-05" db="EMBL/GenBank/DDBJ databases">
        <title>Genome sequence of Mycobacterium aromaticivorans strain JS19b1T (= DSM 45407T).</title>
        <authorList>
            <person name="Kwak Y."/>
            <person name="Park G.-S."/>
            <person name="Li Q.X."/>
            <person name="Lee S.-E."/>
            <person name="Shin J.-H."/>
        </authorList>
    </citation>
    <scope>NUCLEOTIDE SEQUENCE [LARGE SCALE GENOMIC DNA]</scope>
    <source>
        <strain evidence="9">JS19b1</strain>
    </source>
</reference>
<evidence type="ECO:0000313" key="9">
    <source>
        <dbReference type="EMBL" id="KDE98822.1"/>
    </source>
</evidence>
<dbReference type="Pfam" id="PF08817">
    <property type="entry name" value="YukD"/>
    <property type="match status" value="1"/>
</dbReference>
<dbReference type="InterPro" id="IPR024962">
    <property type="entry name" value="YukD-like"/>
</dbReference>
<dbReference type="EMBL" id="JALN02000001">
    <property type="protein sequence ID" value="KDE98822.1"/>
    <property type="molecule type" value="Genomic_DNA"/>
</dbReference>
<feature type="transmembrane region" description="Helical" evidence="7">
    <location>
        <begin position="143"/>
        <end position="160"/>
    </location>
</feature>
<keyword evidence="10" id="KW-1185">Reference proteome</keyword>
<dbReference type="Pfam" id="PF19053">
    <property type="entry name" value="EccD"/>
    <property type="match status" value="1"/>
</dbReference>
<dbReference type="NCBIfam" id="TIGR03920">
    <property type="entry name" value="T7SS_EccD"/>
    <property type="match status" value="1"/>
</dbReference>
<comment type="similarity">
    <text evidence="2">Belongs to the EccD/Snm4 family.</text>
</comment>
<feature type="transmembrane region" description="Helical" evidence="7">
    <location>
        <begin position="119"/>
        <end position="137"/>
    </location>
</feature>
<feature type="transmembrane region" description="Helical" evidence="7">
    <location>
        <begin position="324"/>
        <end position="343"/>
    </location>
</feature>
<evidence type="ECO:0000313" key="10">
    <source>
        <dbReference type="Proteomes" id="UP000022835"/>
    </source>
</evidence>
<dbReference type="GO" id="GO:0005886">
    <property type="term" value="C:plasma membrane"/>
    <property type="evidence" value="ECO:0007669"/>
    <property type="project" value="UniProtKB-SubCell"/>
</dbReference>
<comment type="subcellular location">
    <subcellularLocation>
        <location evidence="1">Cell membrane</location>
        <topology evidence="1">Multi-pass membrane protein</topology>
    </subcellularLocation>
</comment>
<dbReference type="OrthoDB" id="4156660at2"/>
<feature type="transmembrane region" description="Helical" evidence="7">
    <location>
        <begin position="225"/>
        <end position="247"/>
    </location>
</feature>
<comment type="caution">
    <text evidence="9">The sequence shown here is derived from an EMBL/GenBank/DDBJ whole genome shotgun (WGS) entry which is preliminary data.</text>
</comment>
<protein>
    <recommendedName>
        <fullName evidence="8">EccD-like transmembrane domain-containing protein</fullName>
    </recommendedName>
</protein>
<evidence type="ECO:0000256" key="2">
    <source>
        <dbReference type="ARBA" id="ARBA00006162"/>
    </source>
</evidence>
<name>A0A064CJ83_9MYCO</name>
<dbReference type="STRING" id="1440774.Y900_007635"/>
<evidence type="ECO:0000256" key="3">
    <source>
        <dbReference type="ARBA" id="ARBA00022475"/>
    </source>
</evidence>
<organism evidence="9 10">
    <name type="scientific">Mycolicibacterium aromaticivorans JS19b1 = JCM 16368</name>
    <dbReference type="NCBI Taxonomy" id="1440774"/>
    <lineage>
        <taxon>Bacteria</taxon>
        <taxon>Bacillati</taxon>
        <taxon>Actinomycetota</taxon>
        <taxon>Actinomycetes</taxon>
        <taxon>Mycobacteriales</taxon>
        <taxon>Mycobacteriaceae</taxon>
        <taxon>Mycolicibacterium</taxon>
    </lineage>
</organism>
<evidence type="ECO:0000256" key="6">
    <source>
        <dbReference type="ARBA" id="ARBA00023136"/>
    </source>
</evidence>
<feature type="transmembrane region" description="Helical" evidence="7">
    <location>
        <begin position="172"/>
        <end position="193"/>
    </location>
</feature>
<dbReference type="eggNOG" id="ENOG502ZAY5">
    <property type="taxonomic scope" value="Bacteria"/>
</dbReference>
<evidence type="ECO:0000256" key="4">
    <source>
        <dbReference type="ARBA" id="ARBA00022692"/>
    </source>
</evidence>
<evidence type="ECO:0000256" key="5">
    <source>
        <dbReference type="ARBA" id="ARBA00022989"/>
    </source>
</evidence>
<gene>
    <name evidence="9" type="ORF">Y900_007635</name>
</gene>
<keyword evidence="3" id="KW-1003">Cell membrane</keyword>
<feature type="transmembrane region" description="Helical" evidence="7">
    <location>
        <begin position="199"/>
        <end position="218"/>
    </location>
</feature>
<dbReference type="RefSeq" id="WP_036340780.1">
    <property type="nucleotide sequence ID" value="NZ_JALN02000001.1"/>
</dbReference>
<dbReference type="Gene3D" id="3.10.20.90">
    <property type="entry name" value="Phosphatidylinositol 3-kinase Catalytic Subunit, Chain A, domain 1"/>
    <property type="match status" value="1"/>
</dbReference>
<sequence length="441" mass="44430">MAATDQICQVSIRTADRETDVTLPAGIPIAELMPAVVDVIGAPEFSGRDPHLIRVCGQRLDPEKSLVQSAVHDGELLILTTAARPAPITRFDVNGTVIDAIAALPEPTRRLIPPGAGHCVLGWAAVALLVLLGRAIADPGASRHPVVGAAAALLAMTGAVTARRTTTGQVTAVSLGVLAVVFSGLTAALLPLGPPAMPTFLVAMAATASASLLVWRLLGCATEVFLPLAVVAMAAAMTTMGAVAGCWPAETCGPILACGSVAALAASARLSILSSGLARARLADTDLETLARRVHHRLNLIVATAAVSAALGAAVTAATTSHPLLAATFLAIIAALLSLRIVRERDLCRIVAQSISSAITVTALGGLCAVTAPQSIPWLCGACALIAAGAVRVTQRGPVPISPAVRQVLSTVELMLGASVVPGACAAGGMFGGLAQIGSAW</sequence>
<evidence type="ECO:0000256" key="7">
    <source>
        <dbReference type="SAM" id="Phobius"/>
    </source>
</evidence>
<feature type="transmembrane region" description="Helical" evidence="7">
    <location>
        <begin position="298"/>
        <end position="318"/>
    </location>
</feature>
<accession>A0A064CJ83</accession>
<feature type="transmembrane region" description="Helical" evidence="7">
    <location>
        <begin position="414"/>
        <end position="437"/>
    </location>
</feature>
<evidence type="ECO:0000256" key="1">
    <source>
        <dbReference type="ARBA" id="ARBA00004651"/>
    </source>
</evidence>
<feature type="domain" description="EccD-like transmembrane" evidence="8">
    <location>
        <begin position="119"/>
        <end position="433"/>
    </location>
</feature>
<keyword evidence="6 7" id="KW-0472">Membrane</keyword>
<dbReference type="Proteomes" id="UP000022835">
    <property type="component" value="Unassembled WGS sequence"/>
</dbReference>